<keyword evidence="1" id="KW-0472">Membrane</keyword>
<feature type="transmembrane region" description="Helical" evidence="1">
    <location>
        <begin position="54"/>
        <end position="75"/>
    </location>
</feature>
<keyword evidence="1" id="KW-0812">Transmembrane</keyword>
<accession>A0A6C0E0N9</accession>
<keyword evidence="1" id="KW-1133">Transmembrane helix</keyword>
<dbReference type="EMBL" id="MN739720">
    <property type="protein sequence ID" value="QHT22696.1"/>
    <property type="molecule type" value="Genomic_DNA"/>
</dbReference>
<protein>
    <submittedName>
        <fullName evidence="2">Uncharacterized protein</fullName>
    </submittedName>
</protein>
<reference evidence="2" key="1">
    <citation type="journal article" date="2020" name="Nature">
        <title>Giant virus diversity and host interactions through global metagenomics.</title>
        <authorList>
            <person name="Schulz F."/>
            <person name="Roux S."/>
            <person name="Paez-Espino D."/>
            <person name="Jungbluth S."/>
            <person name="Walsh D.A."/>
            <person name="Denef V.J."/>
            <person name="McMahon K.D."/>
            <person name="Konstantinidis K.T."/>
            <person name="Eloe-Fadrosh E.A."/>
            <person name="Kyrpides N.C."/>
            <person name="Woyke T."/>
        </authorList>
    </citation>
    <scope>NUCLEOTIDE SEQUENCE</scope>
    <source>
        <strain evidence="2">GVMAG-M-3300023179-114</strain>
    </source>
</reference>
<evidence type="ECO:0000313" key="2">
    <source>
        <dbReference type="EMBL" id="QHT22696.1"/>
    </source>
</evidence>
<organism evidence="2">
    <name type="scientific">viral metagenome</name>
    <dbReference type="NCBI Taxonomy" id="1070528"/>
    <lineage>
        <taxon>unclassified sequences</taxon>
        <taxon>metagenomes</taxon>
        <taxon>organismal metagenomes</taxon>
    </lineage>
</organism>
<sequence length="126" mass="14304">MFAREDLFYMDRTAIDYALFVHEEIAEAFYQSSPYFVAAIAIGGSMYTMSCIDVALFLSSILSIVALGYFGYMMISELDTCLEKAKNERLALLAKIETLEKEKESMKTVFKQMMGSISEDEIKKVI</sequence>
<proteinExistence type="predicted"/>
<dbReference type="AlphaFoldDB" id="A0A6C0E0N9"/>
<name>A0A6C0E0N9_9ZZZZ</name>
<evidence type="ECO:0000256" key="1">
    <source>
        <dbReference type="SAM" id="Phobius"/>
    </source>
</evidence>